<comment type="pathway">
    <text evidence="3">Protein modification; protein ubiquitination.</text>
</comment>
<evidence type="ECO:0000256" key="7">
    <source>
        <dbReference type="ARBA" id="ARBA00022786"/>
    </source>
</evidence>
<dbReference type="EnsemblMetazoa" id="XM_019905675.1">
    <property type="protein sequence ID" value="XP_019761234.1"/>
    <property type="gene ID" value="LOC109538441"/>
</dbReference>
<evidence type="ECO:0000256" key="6">
    <source>
        <dbReference type="ARBA" id="ARBA00022737"/>
    </source>
</evidence>
<comment type="subcellular location">
    <subcellularLocation>
        <location evidence="2">Cytoplasm</location>
    </subcellularLocation>
    <subcellularLocation>
        <location evidence="1">Nucleus</location>
    </subcellularLocation>
</comment>
<gene>
    <name evidence="12" type="primary">109538441</name>
</gene>
<dbReference type="InterPro" id="IPR051191">
    <property type="entry name" value="DCAF12"/>
</dbReference>
<dbReference type="KEGG" id="dpa:109538441"/>
<evidence type="ECO:0000256" key="9">
    <source>
        <dbReference type="ARBA" id="ARBA00038022"/>
    </source>
</evidence>
<evidence type="ECO:0000256" key="4">
    <source>
        <dbReference type="ARBA" id="ARBA00022490"/>
    </source>
</evidence>
<evidence type="ECO:0000259" key="11">
    <source>
        <dbReference type="Pfam" id="PF23760"/>
    </source>
</evidence>
<feature type="repeat" description="WD" evidence="10">
    <location>
        <begin position="211"/>
        <end position="243"/>
    </location>
</feature>
<keyword evidence="8" id="KW-0539">Nucleus</keyword>
<dbReference type="InterPro" id="IPR056151">
    <property type="entry name" value="Beta-prop_DCAF12"/>
</dbReference>
<sequence length="477" mass="53892">MQTQKMSRIVVTPVYGLRPPRFELYRIQERINKIRALKLLEQNRKTEKPEDFIIYDESDSDDEAELLKQGNSASYNFVDFVRHREYQTARHIVVSPEYGNRHILTHELFKENPINLGHVNKVFCSQWLSDRQVVFGTKCNKLMVYDVQTRKLDQIPSLISRSELPNSNEQSSGIHSVQLNPSKTLLATGAKNTCDIAVYRLPTLDPVCVGENGHKDWVFDACWLDDEFLVSGSRDTKLALWRITEDVLEAKSETPTHKTILPVVLKDCRNAQKVYETPFHASGTNASRNSIRAISFNQANQEFAALSSNGFIHVFDAQTFKQEMSRKLPSSQENVCMAVQCSRSVYAIGCKSYTLLLDTRTLQAVKKISSRYSGCGIRSASFQGDILTVGTGLGLVMFYDLIAGKYLESSINSSRTVILKVSKGYVFPDEEYMDIVQHVKYVPTIYTHCYDATGMRLFTAGGPLPATLTGNYAGLWQ</sequence>
<evidence type="ECO:0000313" key="13">
    <source>
        <dbReference type="Proteomes" id="UP000019118"/>
    </source>
</evidence>
<dbReference type="InterPro" id="IPR001680">
    <property type="entry name" value="WD40_rpt"/>
</dbReference>
<dbReference type="InterPro" id="IPR015943">
    <property type="entry name" value="WD40/YVTN_repeat-like_dom_sf"/>
</dbReference>
<dbReference type="EnsemblMetazoa" id="XM_019902734.1">
    <property type="protein sequence ID" value="XP_019758293.1"/>
    <property type="gene ID" value="LOC109536488"/>
</dbReference>
<dbReference type="GO" id="GO:0005634">
    <property type="term" value="C:nucleus"/>
    <property type="evidence" value="ECO:0007669"/>
    <property type="project" value="UniProtKB-SubCell"/>
</dbReference>
<dbReference type="EnsemblMetazoa" id="XM_019902728.1">
    <property type="protein sequence ID" value="XP_019758287.1"/>
    <property type="gene ID" value="LOC109536488"/>
</dbReference>
<accession>A0AAR5PB50</accession>
<dbReference type="PROSITE" id="PS50082">
    <property type="entry name" value="WD_REPEATS_2"/>
    <property type="match status" value="1"/>
</dbReference>
<keyword evidence="4" id="KW-0963">Cytoplasm</keyword>
<comment type="similarity">
    <text evidence="9">Belongs to the WD repeat DCAF12 family.</text>
</comment>
<reference evidence="12" key="2">
    <citation type="submission" date="2024-08" db="UniProtKB">
        <authorList>
            <consortium name="EnsemblMetazoa"/>
        </authorList>
    </citation>
    <scope>IDENTIFICATION</scope>
</reference>
<dbReference type="SMART" id="SM00320">
    <property type="entry name" value="WD40"/>
    <property type="match status" value="4"/>
</dbReference>
<organism evidence="12 13">
    <name type="scientific">Dendroctonus ponderosae</name>
    <name type="common">Mountain pine beetle</name>
    <dbReference type="NCBI Taxonomy" id="77166"/>
    <lineage>
        <taxon>Eukaryota</taxon>
        <taxon>Metazoa</taxon>
        <taxon>Ecdysozoa</taxon>
        <taxon>Arthropoda</taxon>
        <taxon>Hexapoda</taxon>
        <taxon>Insecta</taxon>
        <taxon>Pterygota</taxon>
        <taxon>Neoptera</taxon>
        <taxon>Endopterygota</taxon>
        <taxon>Coleoptera</taxon>
        <taxon>Polyphaga</taxon>
        <taxon>Cucujiformia</taxon>
        <taxon>Curculionidae</taxon>
        <taxon>Scolytinae</taxon>
        <taxon>Dendroctonus</taxon>
    </lineage>
</organism>
<evidence type="ECO:0000256" key="8">
    <source>
        <dbReference type="ARBA" id="ARBA00023242"/>
    </source>
</evidence>
<dbReference type="PANTHER" id="PTHR19860">
    <property type="entry name" value="DDB1- AND CUL4-ASSOCIATED FACTOR 12-RELATED"/>
    <property type="match status" value="1"/>
</dbReference>
<evidence type="ECO:0000256" key="10">
    <source>
        <dbReference type="PROSITE-ProRule" id="PRU00221"/>
    </source>
</evidence>
<dbReference type="GO" id="GO:0005737">
    <property type="term" value="C:cytoplasm"/>
    <property type="evidence" value="ECO:0007669"/>
    <property type="project" value="UniProtKB-SubCell"/>
</dbReference>
<evidence type="ECO:0000313" key="12">
    <source>
        <dbReference type="EnsemblMetazoa" id="XP_019758293.1"/>
    </source>
</evidence>
<dbReference type="Gene3D" id="2.130.10.10">
    <property type="entry name" value="YVTN repeat-like/Quinoprotein amine dehydrogenase"/>
    <property type="match status" value="2"/>
</dbReference>
<evidence type="ECO:0000256" key="5">
    <source>
        <dbReference type="ARBA" id="ARBA00022574"/>
    </source>
</evidence>
<evidence type="ECO:0000256" key="1">
    <source>
        <dbReference type="ARBA" id="ARBA00004123"/>
    </source>
</evidence>
<dbReference type="InterPro" id="IPR036322">
    <property type="entry name" value="WD40_repeat_dom_sf"/>
</dbReference>
<keyword evidence="7" id="KW-0833">Ubl conjugation pathway</keyword>
<name>A0AAR5PB50_DENPD</name>
<feature type="domain" description="DDB1- and CUL4-associated factor 12 beta-propeller" evidence="11">
    <location>
        <begin position="107"/>
        <end position="476"/>
    </location>
</feature>
<keyword evidence="13" id="KW-1185">Reference proteome</keyword>
<evidence type="ECO:0000256" key="3">
    <source>
        <dbReference type="ARBA" id="ARBA00004906"/>
    </source>
</evidence>
<protein>
    <recommendedName>
        <fullName evidence="11">DDB1- and CUL4-associated factor 12 beta-propeller domain-containing protein</fullName>
    </recommendedName>
</protein>
<proteinExistence type="inferred from homology"/>
<dbReference type="Proteomes" id="UP000019118">
    <property type="component" value="Unassembled WGS sequence"/>
</dbReference>
<reference evidence="13" key="1">
    <citation type="journal article" date="2013" name="Genome Biol.">
        <title>Draft genome of the mountain pine beetle, Dendroctonus ponderosae Hopkins, a major forest pest.</title>
        <authorList>
            <person name="Keeling C.I."/>
            <person name="Yuen M.M."/>
            <person name="Liao N.Y."/>
            <person name="Docking T.R."/>
            <person name="Chan S.K."/>
            <person name="Taylor G.A."/>
            <person name="Palmquist D.L."/>
            <person name="Jackman S.D."/>
            <person name="Nguyen A."/>
            <person name="Li M."/>
            <person name="Henderson H."/>
            <person name="Janes J.K."/>
            <person name="Zhao Y."/>
            <person name="Pandoh P."/>
            <person name="Moore R."/>
            <person name="Sperling F.A."/>
            <person name="Huber D.P."/>
            <person name="Birol I."/>
            <person name="Jones S.J."/>
            <person name="Bohlmann J."/>
        </authorList>
    </citation>
    <scope>NUCLEOTIDE SEQUENCE</scope>
</reference>
<dbReference type="PANTHER" id="PTHR19860:SF16">
    <property type="entry name" value="DDB1- AND CUL4-ASSOCIATED FACTOR 12"/>
    <property type="match status" value="1"/>
</dbReference>
<keyword evidence="6" id="KW-0677">Repeat</keyword>
<dbReference type="Pfam" id="PF23760">
    <property type="entry name" value="Beta-prop_DCAF12"/>
    <property type="match status" value="1"/>
</dbReference>
<dbReference type="GO" id="GO:0080008">
    <property type="term" value="C:Cul4-RING E3 ubiquitin ligase complex"/>
    <property type="evidence" value="ECO:0007669"/>
    <property type="project" value="TreeGrafter"/>
</dbReference>
<dbReference type="AlphaFoldDB" id="A0AAR5PB50"/>
<evidence type="ECO:0000256" key="2">
    <source>
        <dbReference type="ARBA" id="ARBA00004496"/>
    </source>
</evidence>
<dbReference type="SUPFAM" id="SSF50978">
    <property type="entry name" value="WD40 repeat-like"/>
    <property type="match status" value="1"/>
</dbReference>
<keyword evidence="5 10" id="KW-0853">WD repeat</keyword>